<dbReference type="Pfam" id="PF00990">
    <property type="entry name" value="GGDEF"/>
    <property type="match status" value="1"/>
</dbReference>
<dbReference type="InterPro" id="IPR000014">
    <property type="entry name" value="PAS"/>
</dbReference>
<keyword evidence="1" id="KW-0812">Transmembrane</keyword>
<dbReference type="NCBIfam" id="TIGR00254">
    <property type="entry name" value="GGDEF"/>
    <property type="match status" value="1"/>
</dbReference>
<dbReference type="SMART" id="SM00091">
    <property type="entry name" value="PAS"/>
    <property type="match status" value="1"/>
</dbReference>
<feature type="transmembrane region" description="Helical" evidence="1">
    <location>
        <begin position="6"/>
        <end position="27"/>
    </location>
</feature>
<dbReference type="PANTHER" id="PTHR44757">
    <property type="entry name" value="DIGUANYLATE CYCLASE DGCP"/>
    <property type="match status" value="1"/>
</dbReference>
<dbReference type="Gene3D" id="3.30.70.270">
    <property type="match status" value="1"/>
</dbReference>
<feature type="transmembrane region" description="Helical" evidence="1">
    <location>
        <begin position="262"/>
        <end position="284"/>
    </location>
</feature>
<dbReference type="PROSITE" id="PS50883">
    <property type="entry name" value="EAL"/>
    <property type="match status" value="1"/>
</dbReference>
<dbReference type="EMBL" id="UOFG01000126">
    <property type="protein sequence ID" value="VAW60485.1"/>
    <property type="molecule type" value="Genomic_DNA"/>
</dbReference>
<dbReference type="SMART" id="SM00267">
    <property type="entry name" value="GGDEF"/>
    <property type="match status" value="1"/>
</dbReference>
<accession>A0A3B0WWT5</accession>
<dbReference type="InterPro" id="IPR052155">
    <property type="entry name" value="Biofilm_reg_signaling"/>
</dbReference>
<dbReference type="PANTHER" id="PTHR44757:SF2">
    <property type="entry name" value="BIOFILM ARCHITECTURE MAINTENANCE PROTEIN MBAA"/>
    <property type="match status" value="1"/>
</dbReference>
<dbReference type="SMART" id="SM00052">
    <property type="entry name" value="EAL"/>
    <property type="match status" value="1"/>
</dbReference>
<proteinExistence type="predicted"/>
<dbReference type="SMART" id="SM00086">
    <property type="entry name" value="PAC"/>
    <property type="match status" value="1"/>
</dbReference>
<gene>
    <name evidence="6" type="ORF">MNBD_GAMMA11-449</name>
</gene>
<dbReference type="InterPro" id="IPR001633">
    <property type="entry name" value="EAL_dom"/>
</dbReference>
<dbReference type="Pfam" id="PF00563">
    <property type="entry name" value="EAL"/>
    <property type="match status" value="1"/>
</dbReference>
<dbReference type="SUPFAM" id="SSF141868">
    <property type="entry name" value="EAL domain-like"/>
    <property type="match status" value="1"/>
</dbReference>
<name>A0A3B0WWT5_9ZZZZ</name>
<protein>
    <submittedName>
        <fullName evidence="6">Diguanylate cyclase/phosphodiesterase (GGDEF &amp; EAL domains) with PAS/PAC sensor(S)</fullName>
    </submittedName>
</protein>
<evidence type="ECO:0000256" key="1">
    <source>
        <dbReference type="SAM" id="Phobius"/>
    </source>
</evidence>
<evidence type="ECO:0000259" key="2">
    <source>
        <dbReference type="PROSITE" id="PS50112"/>
    </source>
</evidence>
<feature type="domain" description="EAL" evidence="4">
    <location>
        <begin position="612"/>
        <end position="862"/>
    </location>
</feature>
<evidence type="ECO:0000259" key="3">
    <source>
        <dbReference type="PROSITE" id="PS50113"/>
    </source>
</evidence>
<keyword evidence="1" id="KW-0472">Membrane</keyword>
<evidence type="ECO:0000259" key="4">
    <source>
        <dbReference type="PROSITE" id="PS50883"/>
    </source>
</evidence>
<dbReference type="InterPro" id="IPR043128">
    <property type="entry name" value="Rev_trsase/Diguanyl_cyclase"/>
</dbReference>
<reference evidence="6" key="1">
    <citation type="submission" date="2018-06" db="EMBL/GenBank/DDBJ databases">
        <authorList>
            <person name="Zhirakovskaya E."/>
        </authorList>
    </citation>
    <scope>NUCLEOTIDE SEQUENCE</scope>
</reference>
<dbReference type="InterPro" id="IPR035919">
    <property type="entry name" value="EAL_sf"/>
</dbReference>
<feature type="domain" description="PAC" evidence="3">
    <location>
        <begin position="385"/>
        <end position="439"/>
    </location>
</feature>
<dbReference type="Gene3D" id="3.30.450.20">
    <property type="entry name" value="PAS domain"/>
    <property type="match status" value="1"/>
</dbReference>
<dbReference type="SUPFAM" id="SSF55785">
    <property type="entry name" value="PYP-like sensor domain (PAS domain)"/>
    <property type="match status" value="1"/>
</dbReference>
<evidence type="ECO:0000313" key="6">
    <source>
        <dbReference type="EMBL" id="VAW60485.1"/>
    </source>
</evidence>
<sequence length="862" mass="98313">MNKSIFYNRSIQMTVVTQLLIILLFIWNGKERLKNFEEHQQRISEQSSFAVSAEVESLISNLQTGLRILITENPGLIARLAGDPENDSLLSKIDQKLKNYFTYFYAVTITDHYGNLFIDDFGEKIGDFCRMDIQLFAEKNPSYGISIHPGPSRYHFDIMVPWEINNDRYRIKKGIFFVSFSTEELVNILNDGETPGHEIYILHREKTNLIEITTNGGREILNGKNFLSNKLIVNRKPIKNTLWEVVDLISYDLRENFINNIVIEYSIIFIGVFILTMLILLAALREEKRRKEAEASLLHINQSLETIVEKRTEEFKKFFSAIEQAADNTIIINKKGIIEYINDAFINTTGFNRDDLIGNKINILKSEHHDNGFYYGMWRKLLSGKSFHAIFTNQHKSGAQFYEDKTISPIKDKNGTITHYIGTGKDISERISHEKEMSYLAHHDTLTDLPNRVLLHDRVEHNIAVANRSGNNVVVMFLNLNRFKAVNDRFGHDSGDTLLKLVARRLIELLREEDTICRNSADEFVILAGKINHNHDIATLAQKIITEIEKPFLIFKNKVSISASIGISIYPANGSSHSELILNASTAMSRAKKNKAGYEFFTESMSKSVLEQLEMEEKLHQALGNNEFSLVYQPKVNSGTRKTVGFEALLRWNNPELGPVSPFKFIPVLEHTGLIIQVGNWIIREVIKQISNNLFQGCCVSINLSPIQCVHNELINSIRTEIEKNNVPPSALEFEITESLFINDFELSHKTLQGLKSLGCSIALDDFGTGYSSLSYLDKLPIDVLKVDRSFIINIHLHAKKQAMLESIMYLTQKLNISTVVEGIETIEELTEIERLGGSIIQGYYFSKPLNNCDVEAWLTNN</sequence>
<organism evidence="6">
    <name type="scientific">hydrothermal vent metagenome</name>
    <dbReference type="NCBI Taxonomy" id="652676"/>
    <lineage>
        <taxon>unclassified sequences</taxon>
        <taxon>metagenomes</taxon>
        <taxon>ecological metagenomes</taxon>
    </lineage>
</organism>
<dbReference type="InterPro" id="IPR001610">
    <property type="entry name" value="PAC"/>
</dbReference>
<feature type="domain" description="GGDEF" evidence="5">
    <location>
        <begin position="471"/>
        <end position="603"/>
    </location>
</feature>
<dbReference type="PROSITE" id="PS50112">
    <property type="entry name" value="PAS"/>
    <property type="match status" value="1"/>
</dbReference>
<dbReference type="Pfam" id="PF13426">
    <property type="entry name" value="PAS_9"/>
    <property type="match status" value="1"/>
</dbReference>
<dbReference type="Gene3D" id="3.20.20.450">
    <property type="entry name" value="EAL domain"/>
    <property type="match status" value="1"/>
</dbReference>
<dbReference type="PROSITE" id="PS50887">
    <property type="entry name" value="GGDEF"/>
    <property type="match status" value="1"/>
</dbReference>
<dbReference type="InterPro" id="IPR000160">
    <property type="entry name" value="GGDEF_dom"/>
</dbReference>
<dbReference type="CDD" id="cd00130">
    <property type="entry name" value="PAS"/>
    <property type="match status" value="1"/>
</dbReference>
<dbReference type="NCBIfam" id="TIGR00229">
    <property type="entry name" value="sensory_box"/>
    <property type="match status" value="1"/>
</dbReference>
<evidence type="ECO:0000259" key="5">
    <source>
        <dbReference type="PROSITE" id="PS50887"/>
    </source>
</evidence>
<keyword evidence="1" id="KW-1133">Transmembrane helix</keyword>
<dbReference type="CDD" id="cd01948">
    <property type="entry name" value="EAL"/>
    <property type="match status" value="1"/>
</dbReference>
<dbReference type="AlphaFoldDB" id="A0A3B0WWT5"/>
<dbReference type="InterPro" id="IPR000700">
    <property type="entry name" value="PAS-assoc_C"/>
</dbReference>
<feature type="domain" description="PAS" evidence="2">
    <location>
        <begin position="314"/>
        <end position="371"/>
    </location>
</feature>
<dbReference type="InterPro" id="IPR029787">
    <property type="entry name" value="Nucleotide_cyclase"/>
</dbReference>
<dbReference type="CDD" id="cd01949">
    <property type="entry name" value="GGDEF"/>
    <property type="match status" value="1"/>
</dbReference>
<dbReference type="PROSITE" id="PS50113">
    <property type="entry name" value="PAC"/>
    <property type="match status" value="1"/>
</dbReference>
<dbReference type="SUPFAM" id="SSF55073">
    <property type="entry name" value="Nucleotide cyclase"/>
    <property type="match status" value="1"/>
</dbReference>
<dbReference type="InterPro" id="IPR035965">
    <property type="entry name" value="PAS-like_dom_sf"/>
</dbReference>